<dbReference type="GeneID" id="24923237"/>
<dbReference type="EMBL" id="FN668656">
    <property type="protein sequence ID" value="CBK23195.2"/>
    <property type="molecule type" value="Genomic_DNA"/>
</dbReference>
<dbReference type="Pfam" id="PF00533">
    <property type="entry name" value="BRCT"/>
    <property type="match status" value="1"/>
</dbReference>
<accession>D8M544</accession>
<dbReference type="InParanoid" id="D8M544"/>
<dbReference type="InterPro" id="IPR036412">
    <property type="entry name" value="HAD-like_sf"/>
</dbReference>
<evidence type="ECO:0000256" key="7">
    <source>
        <dbReference type="SAM" id="MobiDB-lite"/>
    </source>
</evidence>
<keyword evidence="4" id="KW-0539">Nucleus</keyword>
<organism evidence="10">
    <name type="scientific">Blastocystis hominis</name>
    <dbReference type="NCBI Taxonomy" id="12968"/>
    <lineage>
        <taxon>Eukaryota</taxon>
        <taxon>Sar</taxon>
        <taxon>Stramenopiles</taxon>
        <taxon>Bigyra</taxon>
        <taxon>Opalozoa</taxon>
        <taxon>Opalinata</taxon>
        <taxon>Blastocystidae</taxon>
        <taxon>Blastocystis</taxon>
    </lineage>
</organism>
<dbReference type="AlphaFoldDB" id="D8M544"/>
<feature type="region of interest" description="Disordered" evidence="7">
    <location>
        <begin position="102"/>
        <end position="129"/>
    </location>
</feature>
<comment type="catalytic activity">
    <reaction evidence="5">
        <text>O-phospho-L-seryl-[protein] + H2O = L-seryl-[protein] + phosphate</text>
        <dbReference type="Rhea" id="RHEA:20629"/>
        <dbReference type="Rhea" id="RHEA-COMP:9863"/>
        <dbReference type="Rhea" id="RHEA-COMP:11604"/>
        <dbReference type="ChEBI" id="CHEBI:15377"/>
        <dbReference type="ChEBI" id="CHEBI:29999"/>
        <dbReference type="ChEBI" id="CHEBI:43474"/>
        <dbReference type="ChEBI" id="CHEBI:83421"/>
        <dbReference type="EC" id="3.1.3.16"/>
    </reaction>
</comment>
<proteinExistence type="predicted"/>
<dbReference type="InterPro" id="IPR039189">
    <property type="entry name" value="Fcp1"/>
</dbReference>
<sequence length="598" mass="69031">MGYCIAHKNEKSRKREAFALLHQLWGDITPRLYYARPSEKEKEILEHFLQCSTSSGVHESLGAFKRIPQTFQEATGLLLHIYQCKKREFEFSIQSLTNKSVPKATVSPTVPNRAQSTLPDITSPPPSTPLPEVTVLPELNSRTEVKFLGGKKLILIIDLDMTLVHAIHEEESIGLFLNWLHGASESNEEDEWKKTLKDQVHSIELFYVDDNGSARMSKLLIKIRPGVRAMLQMLANSYEMIVYTQGENQYAEKVMQIVDPDNTLFKKRFIARGETRNEPQKKLLSKIVDCWNQYVRKQNVYDPANPTPESLPELTLEEMCRRLLILDDKDEVWGMHEESGMILNPTSSLIKCFPYVFFDTKSDLYNFEKLSAYEGVEQQYILRLSEIFRDIHQTFTLENAEDVRKTLRERKHSVFHGLHMAFTSIMEITEKVETNVLYRSLVDFGGVYMSEVTEECDLLICRTLRTAKVNKAQLLRIPVVSVRWLEECVKFWKLAPLDLFYMDFAQDDEQRPLFGKVAIDGYHNAMKLQADTRLFTVTEPPRSFLGTENTKRAAVLMEDFDDVVLKDIEFMDKRVNESPMTRSSPAVKQFSPLVNVSL</sequence>
<evidence type="ECO:0000256" key="2">
    <source>
        <dbReference type="ARBA" id="ARBA00013081"/>
    </source>
</evidence>
<protein>
    <recommendedName>
        <fullName evidence="2">protein-serine/threonine phosphatase</fullName>
        <ecNumber evidence="2">3.1.3.16</ecNumber>
    </recommendedName>
</protein>
<evidence type="ECO:0000259" key="9">
    <source>
        <dbReference type="PROSITE" id="PS50969"/>
    </source>
</evidence>
<evidence type="ECO:0000259" key="8">
    <source>
        <dbReference type="PROSITE" id="PS50172"/>
    </source>
</evidence>
<feature type="domain" description="BRCT" evidence="8">
    <location>
        <begin position="410"/>
        <end position="502"/>
    </location>
</feature>
<dbReference type="SMART" id="SM00292">
    <property type="entry name" value="BRCT"/>
    <property type="match status" value="1"/>
</dbReference>
<gene>
    <name evidence="10" type="ORF">GSBLH_T00007113001</name>
</gene>
<dbReference type="SUPFAM" id="SSF52113">
    <property type="entry name" value="BRCT domain"/>
    <property type="match status" value="1"/>
</dbReference>
<feature type="domain" description="FCP1 homology" evidence="9">
    <location>
        <begin position="148"/>
        <end position="376"/>
    </location>
</feature>
<dbReference type="InterPro" id="IPR036420">
    <property type="entry name" value="BRCT_dom_sf"/>
</dbReference>
<comment type="subcellular location">
    <subcellularLocation>
        <location evidence="1">Nucleus</location>
    </subcellularLocation>
</comment>
<keyword evidence="11" id="KW-1185">Reference proteome</keyword>
<dbReference type="PANTHER" id="PTHR23081">
    <property type="entry name" value="RNA POLYMERASE II CTD PHOSPHATASE"/>
    <property type="match status" value="1"/>
</dbReference>
<evidence type="ECO:0000256" key="6">
    <source>
        <dbReference type="ARBA" id="ARBA00048336"/>
    </source>
</evidence>
<dbReference type="InterPro" id="IPR001357">
    <property type="entry name" value="BRCT_dom"/>
</dbReference>
<evidence type="ECO:0000313" key="10">
    <source>
        <dbReference type="EMBL" id="CBK23195.2"/>
    </source>
</evidence>
<dbReference type="OrthoDB" id="10249888at2759"/>
<dbReference type="Gene3D" id="3.40.50.10190">
    <property type="entry name" value="BRCT domain"/>
    <property type="match status" value="1"/>
</dbReference>
<feature type="compositionally biased region" description="Polar residues" evidence="7">
    <location>
        <begin position="102"/>
        <end position="120"/>
    </location>
</feature>
<dbReference type="Gene3D" id="3.40.50.1000">
    <property type="entry name" value="HAD superfamily/HAD-like"/>
    <property type="match status" value="1"/>
</dbReference>
<evidence type="ECO:0000313" key="11">
    <source>
        <dbReference type="Proteomes" id="UP000008312"/>
    </source>
</evidence>
<dbReference type="PROSITE" id="PS50172">
    <property type="entry name" value="BRCT"/>
    <property type="match status" value="1"/>
</dbReference>
<dbReference type="PANTHER" id="PTHR23081:SF36">
    <property type="entry name" value="RNA POLYMERASE II SUBUNIT A C-TERMINAL DOMAIN PHOSPHATASE"/>
    <property type="match status" value="1"/>
</dbReference>
<dbReference type="SUPFAM" id="SSF56784">
    <property type="entry name" value="HAD-like"/>
    <property type="match status" value="1"/>
</dbReference>
<dbReference type="EC" id="3.1.3.16" evidence="2"/>
<comment type="catalytic activity">
    <reaction evidence="6">
        <text>O-phospho-L-threonyl-[protein] + H2O = L-threonyl-[protein] + phosphate</text>
        <dbReference type="Rhea" id="RHEA:47004"/>
        <dbReference type="Rhea" id="RHEA-COMP:11060"/>
        <dbReference type="Rhea" id="RHEA-COMP:11605"/>
        <dbReference type="ChEBI" id="CHEBI:15377"/>
        <dbReference type="ChEBI" id="CHEBI:30013"/>
        <dbReference type="ChEBI" id="CHEBI:43474"/>
        <dbReference type="ChEBI" id="CHEBI:61977"/>
        <dbReference type="EC" id="3.1.3.16"/>
    </reaction>
</comment>
<evidence type="ECO:0000256" key="4">
    <source>
        <dbReference type="ARBA" id="ARBA00023242"/>
    </source>
</evidence>
<dbReference type="SMART" id="SM00577">
    <property type="entry name" value="CPDc"/>
    <property type="match status" value="1"/>
</dbReference>
<keyword evidence="3" id="KW-0378">Hydrolase</keyword>
<evidence type="ECO:0000256" key="3">
    <source>
        <dbReference type="ARBA" id="ARBA00022801"/>
    </source>
</evidence>
<dbReference type="GO" id="GO:0008420">
    <property type="term" value="F:RNA polymerase II CTD heptapeptide repeat phosphatase activity"/>
    <property type="evidence" value="ECO:0007669"/>
    <property type="project" value="InterPro"/>
</dbReference>
<dbReference type="GO" id="GO:0005634">
    <property type="term" value="C:nucleus"/>
    <property type="evidence" value="ECO:0007669"/>
    <property type="project" value="UniProtKB-SubCell"/>
</dbReference>
<dbReference type="Proteomes" id="UP000008312">
    <property type="component" value="Unassembled WGS sequence"/>
</dbReference>
<evidence type="ECO:0000256" key="5">
    <source>
        <dbReference type="ARBA" id="ARBA00047761"/>
    </source>
</evidence>
<dbReference type="RefSeq" id="XP_012897243.1">
    <property type="nucleotide sequence ID" value="XM_013041789.1"/>
</dbReference>
<dbReference type="PROSITE" id="PS50969">
    <property type="entry name" value="FCP1"/>
    <property type="match status" value="1"/>
</dbReference>
<dbReference type="InterPro" id="IPR023214">
    <property type="entry name" value="HAD_sf"/>
</dbReference>
<dbReference type="InterPro" id="IPR004274">
    <property type="entry name" value="FCP1_dom"/>
</dbReference>
<evidence type="ECO:0000256" key="1">
    <source>
        <dbReference type="ARBA" id="ARBA00004123"/>
    </source>
</evidence>
<reference evidence="10" key="1">
    <citation type="submission" date="2010-02" db="EMBL/GenBank/DDBJ databases">
        <title>Sequencing and annotation of the Blastocystis hominis genome.</title>
        <authorList>
            <person name="Wincker P."/>
        </authorList>
    </citation>
    <scope>NUCLEOTIDE SEQUENCE</scope>
    <source>
        <strain evidence="10">Singapore isolate B</strain>
    </source>
</reference>
<name>D8M544_BLAHO</name>
<dbReference type="Pfam" id="PF03031">
    <property type="entry name" value="NIF"/>
    <property type="match status" value="1"/>
</dbReference>